<dbReference type="GO" id="GO:0003677">
    <property type="term" value="F:DNA binding"/>
    <property type="evidence" value="ECO:0007669"/>
    <property type="project" value="UniProtKB-UniRule"/>
</dbReference>
<gene>
    <name evidence="6" type="ORF">FOB72_20405</name>
</gene>
<reference evidence="6 7" key="1">
    <citation type="submission" date="2019-09" db="EMBL/GenBank/DDBJ databases">
        <title>FDA dAtabase for Regulatory Grade micrObial Sequences (FDA-ARGOS): Supporting development and validation of Infectious Disease Dx tests.</title>
        <authorList>
            <person name="Sciortino C."/>
            <person name="Tallon L."/>
            <person name="Sadzewicz L."/>
            <person name="Vavikolanu K."/>
            <person name="Mehta A."/>
            <person name="Aluvathingal J."/>
            <person name="Nadendla S."/>
            <person name="Nandy P."/>
            <person name="Geyer C."/>
            <person name="Yan Y."/>
            <person name="Sichtig H."/>
        </authorList>
    </citation>
    <scope>NUCLEOTIDE SEQUENCE [LARGE SCALE GENOMIC DNA]</scope>
    <source>
        <strain evidence="6 7">FDAARGOS_664</strain>
    </source>
</reference>
<protein>
    <submittedName>
        <fullName evidence="6">TetR/AcrR family transcriptional regulator</fullName>
    </submittedName>
</protein>
<dbReference type="Gene3D" id="1.10.357.10">
    <property type="entry name" value="Tetracycline Repressor, domain 2"/>
    <property type="match status" value="1"/>
</dbReference>
<dbReference type="EMBL" id="CP044067">
    <property type="protein sequence ID" value="QET04480.1"/>
    <property type="molecule type" value="Genomic_DNA"/>
</dbReference>
<proteinExistence type="predicted"/>
<dbReference type="Proteomes" id="UP000322822">
    <property type="component" value="Chromosome 2"/>
</dbReference>
<dbReference type="OrthoDB" id="5293507at2"/>
<dbReference type="SUPFAM" id="SSF46689">
    <property type="entry name" value="Homeodomain-like"/>
    <property type="match status" value="1"/>
</dbReference>
<name>A0A5P2HBP1_9BURK</name>
<evidence type="ECO:0000256" key="1">
    <source>
        <dbReference type="ARBA" id="ARBA00023015"/>
    </source>
</evidence>
<evidence type="ECO:0000313" key="7">
    <source>
        <dbReference type="Proteomes" id="UP000322822"/>
    </source>
</evidence>
<evidence type="ECO:0000313" key="6">
    <source>
        <dbReference type="EMBL" id="QET04480.1"/>
    </source>
</evidence>
<dbReference type="PANTHER" id="PTHR47506:SF1">
    <property type="entry name" value="HTH-TYPE TRANSCRIPTIONAL REGULATOR YJDC"/>
    <property type="match status" value="1"/>
</dbReference>
<evidence type="ECO:0000256" key="3">
    <source>
        <dbReference type="ARBA" id="ARBA00023163"/>
    </source>
</evidence>
<dbReference type="InterPro" id="IPR009057">
    <property type="entry name" value="Homeodomain-like_sf"/>
</dbReference>
<keyword evidence="2 4" id="KW-0238">DNA-binding</keyword>
<feature type="domain" description="HTH tetR-type" evidence="5">
    <location>
        <begin position="4"/>
        <end position="64"/>
    </location>
</feature>
<evidence type="ECO:0000259" key="5">
    <source>
        <dbReference type="PROSITE" id="PS50977"/>
    </source>
</evidence>
<accession>A0A5P2HBP1</accession>
<organism evidence="6 7">
    <name type="scientific">Cupriavidus pauculus</name>
    <dbReference type="NCBI Taxonomy" id="82633"/>
    <lineage>
        <taxon>Bacteria</taxon>
        <taxon>Pseudomonadati</taxon>
        <taxon>Pseudomonadota</taxon>
        <taxon>Betaproteobacteria</taxon>
        <taxon>Burkholderiales</taxon>
        <taxon>Burkholderiaceae</taxon>
        <taxon>Cupriavidus</taxon>
    </lineage>
</organism>
<evidence type="ECO:0000256" key="2">
    <source>
        <dbReference type="ARBA" id="ARBA00023125"/>
    </source>
</evidence>
<dbReference type="Pfam" id="PF00440">
    <property type="entry name" value="TetR_N"/>
    <property type="match status" value="1"/>
</dbReference>
<evidence type="ECO:0000256" key="4">
    <source>
        <dbReference type="PROSITE-ProRule" id="PRU00335"/>
    </source>
</evidence>
<dbReference type="SUPFAM" id="SSF48498">
    <property type="entry name" value="Tetracyclin repressor-like, C-terminal domain"/>
    <property type="match status" value="1"/>
</dbReference>
<feature type="DNA-binding region" description="H-T-H motif" evidence="4">
    <location>
        <begin position="27"/>
        <end position="46"/>
    </location>
</feature>
<dbReference type="AlphaFoldDB" id="A0A5P2HBP1"/>
<dbReference type="InterPro" id="IPR036271">
    <property type="entry name" value="Tet_transcr_reg_TetR-rel_C_sf"/>
</dbReference>
<keyword evidence="3" id="KW-0804">Transcription</keyword>
<dbReference type="PROSITE" id="PS50977">
    <property type="entry name" value="HTH_TETR_2"/>
    <property type="match status" value="1"/>
</dbReference>
<dbReference type="PANTHER" id="PTHR47506">
    <property type="entry name" value="TRANSCRIPTIONAL REGULATORY PROTEIN"/>
    <property type="match status" value="1"/>
</dbReference>
<sequence>MATSDTKQRILSIARGMVQAHGYNALSFRDIAQEIGIKGPAVHHHYPTKGDLGAALARAYTDDAVVLLEELLLTSHSQREVFDRYVAVFRAALENDNRMCLCGIMSAELADLPEAVQVEVNRFTDVNIAWLTRLLALGGEPAPEKAPEDARRRRALAIFTAIEGAQLVARGHRDVAMFDRVIAAYREAGLCP</sequence>
<dbReference type="RefSeq" id="WP_150374543.1">
    <property type="nucleotide sequence ID" value="NZ_CP044067.1"/>
</dbReference>
<dbReference type="InterPro" id="IPR001647">
    <property type="entry name" value="HTH_TetR"/>
</dbReference>
<keyword evidence="1" id="KW-0805">Transcription regulation</keyword>